<protein>
    <recommendedName>
        <fullName evidence="6">WAT1-related protein</fullName>
    </recommendedName>
</protein>
<dbReference type="GO" id="GO:0005886">
    <property type="term" value="C:plasma membrane"/>
    <property type="evidence" value="ECO:0000318"/>
    <property type="project" value="GO_Central"/>
</dbReference>
<evidence type="ECO:0000313" key="10">
    <source>
        <dbReference type="EnsemblPlants" id="AES94270"/>
    </source>
</evidence>
<evidence type="ECO:0000256" key="1">
    <source>
        <dbReference type="ARBA" id="ARBA00004141"/>
    </source>
</evidence>
<reference evidence="10" key="3">
    <citation type="submission" date="2015-04" db="UniProtKB">
        <authorList>
            <consortium name="EnsemblPlants"/>
        </authorList>
    </citation>
    <scope>IDENTIFICATION</scope>
    <source>
        <strain evidence="10">cv. Jemalong A17</strain>
    </source>
</reference>
<feature type="transmembrane region" description="Helical" evidence="6">
    <location>
        <begin position="179"/>
        <end position="201"/>
    </location>
</feature>
<evidence type="ECO:0000256" key="4">
    <source>
        <dbReference type="ARBA" id="ARBA00022989"/>
    </source>
</evidence>
<dbReference type="eggNOG" id="ENOG502QVME">
    <property type="taxonomic scope" value="Eukaryota"/>
</dbReference>
<keyword evidence="3 6" id="KW-0812">Transmembrane</keyword>
<dbReference type="PANTHER" id="PTHR31218">
    <property type="entry name" value="WAT1-RELATED PROTEIN"/>
    <property type="match status" value="1"/>
</dbReference>
<evidence type="ECO:0000256" key="2">
    <source>
        <dbReference type="ARBA" id="ARBA00007635"/>
    </source>
</evidence>
<keyword evidence="5 6" id="KW-0472">Membrane</keyword>
<dbReference type="GO" id="GO:0022857">
    <property type="term" value="F:transmembrane transporter activity"/>
    <property type="evidence" value="ECO:0007669"/>
    <property type="project" value="InterPro"/>
</dbReference>
<feature type="transmembrane region" description="Helical" evidence="6">
    <location>
        <begin position="213"/>
        <end position="233"/>
    </location>
</feature>
<dbReference type="SUPFAM" id="SSF103481">
    <property type="entry name" value="Multidrug resistance efflux transporter EmrE"/>
    <property type="match status" value="2"/>
</dbReference>
<dbReference type="EMBL" id="CM001221">
    <property type="protein sequence ID" value="AES94270.1"/>
    <property type="molecule type" value="Genomic_DNA"/>
</dbReference>
<dbReference type="OMA" id="CVMFQTW"/>
<proteinExistence type="inferred from homology"/>
<reference evidence="9" key="4">
    <citation type="journal article" date="2018" name="Nat. Plants">
        <title>Whole-genome landscape of Medicago truncatula symbiotic genes.</title>
        <authorList>
            <person name="Pecrix Y."/>
            <person name="Gamas P."/>
            <person name="Carrere S."/>
        </authorList>
    </citation>
    <scope>NUCLEOTIDE SEQUENCE</scope>
    <source>
        <tissue evidence="9">Leaves</tissue>
    </source>
</reference>
<dbReference type="Gramene" id="rna28697">
    <property type="protein sequence ID" value="RHN53754.1"/>
    <property type="gene ID" value="gene28697"/>
</dbReference>
<dbReference type="InterPro" id="IPR000620">
    <property type="entry name" value="EamA_dom"/>
</dbReference>
<accession>G7JW37</accession>
<feature type="domain" description="EamA" evidence="7">
    <location>
        <begin position="183"/>
        <end position="322"/>
    </location>
</feature>
<reference evidence="8 11" key="2">
    <citation type="journal article" date="2014" name="BMC Genomics">
        <title>An improved genome release (version Mt4.0) for the model legume Medicago truncatula.</title>
        <authorList>
            <person name="Tang H."/>
            <person name="Krishnakumar V."/>
            <person name="Bidwell S."/>
            <person name="Rosen B."/>
            <person name="Chan A."/>
            <person name="Zhou S."/>
            <person name="Gentzbittel L."/>
            <person name="Childs K.L."/>
            <person name="Yandell M."/>
            <person name="Gundlach H."/>
            <person name="Mayer K.F."/>
            <person name="Schwartz D.C."/>
            <person name="Town C.D."/>
        </authorList>
    </citation>
    <scope>GENOME REANNOTATION</scope>
    <source>
        <strain evidence="10 11">cv. Jemalong A17</strain>
    </source>
</reference>
<dbReference type="Proteomes" id="UP000265566">
    <property type="component" value="Chromosome 5"/>
</dbReference>
<feature type="transmembrane region" description="Helical" evidence="6">
    <location>
        <begin position="279"/>
        <end position="299"/>
    </location>
</feature>
<sequence length="350" mass="37609">MGVVEDVTLIGGLIGVQFIYAGNAEIMSYSMSLGISPLTIVILTSIATFLILLPAAFCFERSKWPKNWSLKFIMQIWFLSFGGLAFQSLFLKGINLTSPAMGTAMPNLAPGFIFIIAWTFGLEKVNLSNKYSTLKILGTLLCVLGAFTMSIMQSISASATEKEAILPSSLAPSDFLFDMQKIIGCLYLMTSVLILSSNVVLQAFALGDFPAPMSLSAITSLFGGFMTTAVQLFDRDNLKTGLQLVSYGDLIGFSILAGSVSGISLSFNGWALKKRGPVFVSMFSPIGTMCSVILSVYTIGETINIGSIGGMFLMFSGLYLVLWAKGKEGYADVGDFSESEFDASKPLLLC</sequence>
<dbReference type="EnsemblPlants" id="AES94270">
    <property type="protein sequence ID" value="AES94270"/>
    <property type="gene ID" value="MTR_5g012650"/>
</dbReference>
<dbReference type="InterPro" id="IPR030184">
    <property type="entry name" value="WAT1-related"/>
</dbReference>
<evidence type="ECO:0000256" key="3">
    <source>
        <dbReference type="ARBA" id="ARBA00022692"/>
    </source>
</evidence>
<organism evidence="8 11">
    <name type="scientific">Medicago truncatula</name>
    <name type="common">Barrel medic</name>
    <name type="synonym">Medicago tribuloides</name>
    <dbReference type="NCBI Taxonomy" id="3880"/>
    <lineage>
        <taxon>Eukaryota</taxon>
        <taxon>Viridiplantae</taxon>
        <taxon>Streptophyta</taxon>
        <taxon>Embryophyta</taxon>
        <taxon>Tracheophyta</taxon>
        <taxon>Spermatophyta</taxon>
        <taxon>Magnoliopsida</taxon>
        <taxon>eudicotyledons</taxon>
        <taxon>Gunneridae</taxon>
        <taxon>Pentapetalae</taxon>
        <taxon>rosids</taxon>
        <taxon>fabids</taxon>
        <taxon>Fabales</taxon>
        <taxon>Fabaceae</taxon>
        <taxon>Papilionoideae</taxon>
        <taxon>50 kb inversion clade</taxon>
        <taxon>NPAAA clade</taxon>
        <taxon>Hologalegina</taxon>
        <taxon>IRL clade</taxon>
        <taxon>Trifolieae</taxon>
        <taxon>Medicago</taxon>
    </lineage>
</organism>
<evidence type="ECO:0000313" key="8">
    <source>
        <dbReference type="EMBL" id="AES94270.1"/>
    </source>
</evidence>
<feature type="transmembrane region" description="Helical" evidence="6">
    <location>
        <begin position="103"/>
        <end position="122"/>
    </location>
</feature>
<evidence type="ECO:0000259" key="7">
    <source>
        <dbReference type="Pfam" id="PF00892"/>
    </source>
</evidence>
<comment type="subcellular location">
    <subcellularLocation>
        <location evidence="1 6">Membrane</location>
        <topology evidence="1 6">Multi-pass membrane protein</topology>
    </subcellularLocation>
</comment>
<feature type="transmembrane region" description="Helical" evidence="6">
    <location>
        <begin position="134"/>
        <end position="159"/>
    </location>
</feature>
<dbReference type="Proteomes" id="UP000002051">
    <property type="component" value="Chromosome 5"/>
</dbReference>
<feature type="domain" description="EamA" evidence="7">
    <location>
        <begin position="13"/>
        <end position="150"/>
    </location>
</feature>
<dbReference type="STRING" id="3880.G7JW37"/>
<feature type="transmembrane region" description="Helical" evidence="6">
    <location>
        <begin position="38"/>
        <end position="60"/>
    </location>
</feature>
<dbReference type="KEGG" id="mtr:11435909"/>
<dbReference type="PaxDb" id="3880-AES94270"/>
<reference evidence="8 11" key="1">
    <citation type="journal article" date="2011" name="Nature">
        <title>The Medicago genome provides insight into the evolution of rhizobial symbioses.</title>
        <authorList>
            <person name="Young N.D."/>
            <person name="Debelle F."/>
            <person name="Oldroyd G.E."/>
            <person name="Geurts R."/>
            <person name="Cannon S.B."/>
            <person name="Udvardi M.K."/>
            <person name="Benedito V.A."/>
            <person name="Mayer K.F."/>
            <person name="Gouzy J."/>
            <person name="Schoof H."/>
            <person name="Van de Peer Y."/>
            <person name="Proost S."/>
            <person name="Cook D.R."/>
            <person name="Meyers B.C."/>
            <person name="Spannagl M."/>
            <person name="Cheung F."/>
            <person name="De Mita S."/>
            <person name="Krishnakumar V."/>
            <person name="Gundlach H."/>
            <person name="Zhou S."/>
            <person name="Mudge J."/>
            <person name="Bharti A.K."/>
            <person name="Murray J.D."/>
            <person name="Naoumkina M.A."/>
            <person name="Rosen B."/>
            <person name="Silverstein K.A."/>
            <person name="Tang H."/>
            <person name="Rombauts S."/>
            <person name="Zhao P.X."/>
            <person name="Zhou P."/>
            <person name="Barbe V."/>
            <person name="Bardou P."/>
            <person name="Bechner M."/>
            <person name="Bellec A."/>
            <person name="Berger A."/>
            <person name="Berges H."/>
            <person name="Bidwell S."/>
            <person name="Bisseling T."/>
            <person name="Choisne N."/>
            <person name="Couloux A."/>
            <person name="Denny R."/>
            <person name="Deshpande S."/>
            <person name="Dai X."/>
            <person name="Doyle J.J."/>
            <person name="Dudez A.M."/>
            <person name="Farmer A.D."/>
            <person name="Fouteau S."/>
            <person name="Franken C."/>
            <person name="Gibelin C."/>
            <person name="Gish J."/>
            <person name="Goldstein S."/>
            <person name="Gonzalez A.J."/>
            <person name="Green P.J."/>
            <person name="Hallab A."/>
            <person name="Hartog M."/>
            <person name="Hua A."/>
            <person name="Humphray S.J."/>
            <person name="Jeong D.H."/>
            <person name="Jing Y."/>
            <person name="Jocker A."/>
            <person name="Kenton S.M."/>
            <person name="Kim D.J."/>
            <person name="Klee K."/>
            <person name="Lai H."/>
            <person name="Lang C."/>
            <person name="Lin S."/>
            <person name="Macmil S.L."/>
            <person name="Magdelenat G."/>
            <person name="Matthews L."/>
            <person name="McCorrison J."/>
            <person name="Monaghan E.L."/>
            <person name="Mun J.H."/>
            <person name="Najar F.Z."/>
            <person name="Nicholson C."/>
            <person name="Noirot C."/>
            <person name="O'Bleness M."/>
            <person name="Paule C.R."/>
            <person name="Poulain J."/>
            <person name="Prion F."/>
            <person name="Qin B."/>
            <person name="Qu C."/>
            <person name="Retzel E.F."/>
            <person name="Riddle C."/>
            <person name="Sallet E."/>
            <person name="Samain S."/>
            <person name="Samson N."/>
            <person name="Sanders I."/>
            <person name="Saurat O."/>
            <person name="Scarpelli C."/>
            <person name="Schiex T."/>
            <person name="Segurens B."/>
            <person name="Severin A.J."/>
            <person name="Sherrier D.J."/>
            <person name="Shi R."/>
            <person name="Sims S."/>
            <person name="Singer S.R."/>
            <person name="Sinharoy S."/>
            <person name="Sterck L."/>
            <person name="Viollet A."/>
            <person name="Wang B.B."/>
            <person name="Wang K."/>
            <person name="Wang M."/>
            <person name="Wang X."/>
            <person name="Warfsmann J."/>
            <person name="Weissenbach J."/>
            <person name="White D.D."/>
            <person name="White J.D."/>
            <person name="Wiley G.B."/>
            <person name="Wincker P."/>
            <person name="Xing Y."/>
            <person name="Yang L."/>
            <person name="Yao Z."/>
            <person name="Ying F."/>
            <person name="Zhai J."/>
            <person name="Zhou L."/>
            <person name="Zuber A."/>
            <person name="Denarie J."/>
            <person name="Dixon R.A."/>
            <person name="May G.D."/>
            <person name="Schwartz D.C."/>
            <person name="Rogers J."/>
            <person name="Quetier F."/>
            <person name="Town C.D."/>
            <person name="Roe B.A."/>
        </authorList>
    </citation>
    <scope>NUCLEOTIDE SEQUENCE [LARGE SCALE GENOMIC DNA]</scope>
    <source>
        <strain evidence="8">A17</strain>
        <strain evidence="10 11">cv. Jemalong A17</strain>
    </source>
</reference>
<evidence type="ECO:0000256" key="6">
    <source>
        <dbReference type="RuleBase" id="RU363077"/>
    </source>
</evidence>
<gene>
    <name evidence="10" type="primary">11435909</name>
    <name evidence="8" type="ordered locus">MTR_5g012650</name>
    <name evidence="9" type="ORF">MtrunA17_Chr5g0399281</name>
</gene>
<dbReference type="EMBL" id="PSQE01000005">
    <property type="protein sequence ID" value="RHN53754.1"/>
    <property type="molecule type" value="Genomic_DNA"/>
</dbReference>
<keyword evidence="4 6" id="KW-1133">Transmembrane helix</keyword>
<evidence type="ECO:0000313" key="11">
    <source>
        <dbReference type="Proteomes" id="UP000002051"/>
    </source>
</evidence>
<evidence type="ECO:0000313" key="9">
    <source>
        <dbReference type="EMBL" id="RHN53754.1"/>
    </source>
</evidence>
<dbReference type="InterPro" id="IPR037185">
    <property type="entry name" value="EmrE-like"/>
</dbReference>
<feature type="transmembrane region" description="Helical" evidence="6">
    <location>
        <begin position="72"/>
        <end position="91"/>
    </location>
</feature>
<keyword evidence="11" id="KW-1185">Reference proteome</keyword>
<dbReference type="Pfam" id="PF00892">
    <property type="entry name" value="EamA"/>
    <property type="match status" value="2"/>
</dbReference>
<feature type="transmembrane region" description="Helical" evidence="6">
    <location>
        <begin position="245"/>
        <end position="267"/>
    </location>
</feature>
<evidence type="ECO:0000256" key="5">
    <source>
        <dbReference type="ARBA" id="ARBA00023136"/>
    </source>
</evidence>
<dbReference type="HOGENOM" id="CLU_025359_1_2_1"/>
<dbReference type="AlphaFoldDB" id="G7JW37"/>
<dbReference type="OrthoDB" id="642067at2759"/>
<comment type="similarity">
    <text evidence="2 6">Belongs to the drug/metabolite transporter (DMT) superfamily. Plant drug/metabolite exporter (P-DME) (TC 2.A.7.4) family.</text>
</comment>
<name>G7JW37_MEDTR</name>
<feature type="transmembrane region" description="Helical" evidence="6">
    <location>
        <begin position="305"/>
        <end position="324"/>
    </location>
</feature>